<evidence type="ECO:0000256" key="1">
    <source>
        <dbReference type="SAM" id="MobiDB-lite"/>
    </source>
</evidence>
<dbReference type="AlphaFoldDB" id="A0A7W7INS6"/>
<comment type="caution">
    <text evidence="2">The sequence shown here is derived from an EMBL/GenBank/DDBJ whole genome shotgun (WGS) entry which is preliminary data.</text>
</comment>
<reference evidence="2 3" key="1">
    <citation type="submission" date="2020-08" db="EMBL/GenBank/DDBJ databases">
        <title>Functional genomics of gut bacteria from endangered species of beetles.</title>
        <authorList>
            <person name="Carlos-Shanley C."/>
        </authorList>
    </citation>
    <scope>NUCLEOTIDE SEQUENCE [LARGE SCALE GENOMIC DNA]</scope>
    <source>
        <strain evidence="2 3">S00123</strain>
    </source>
</reference>
<accession>A0A7W7INS6</accession>
<organism evidence="2 3">
    <name type="scientific">Brevundimonas bullata</name>
    <dbReference type="NCBI Taxonomy" id="13160"/>
    <lineage>
        <taxon>Bacteria</taxon>
        <taxon>Pseudomonadati</taxon>
        <taxon>Pseudomonadota</taxon>
        <taxon>Alphaproteobacteria</taxon>
        <taxon>Caulobacterales</taxon>
        <taxon>Caulobacteraceae</taxon>
        <taxon>Brevundimonas</taxon>
    </lineage>
</organism>
<proteinExistence type="predicted"/>
<gene>
    <name evidence="2" type="ORF">HNP32_001416</name>
</gene>
<dbReference type="Proteomes" id="UP000539957">
    <property type="component" value="Unassembled WGS sequence"/>
</dbReference>
<protein>
    <submittedName>
        <fullName evidence="2">Uncharacterized protein</fullName>
    </submittedName>
</protein>
<dbReference type="EMBL" id="JACHKY010000002">
    <property type="protein sequence ID" value="MBB4797692.1"/>
    <property type="molecule type" value="Genomic_DNA"/>
</dbReference>
<feature type="region of interest" description="Disordered" evidence="1">
    <location>
        <begin position="1"/>
        <end position="20"/>
    </location>
</feature>
<name>A0A7W7INS6_9CAUL</name>
<evidence type="ECO:0000313" key="3">
    <source>
        <dbReference type="Proteomes" id="UP000539957"/>
    </source>
</evidence>
<sequence>MDREVCEPGPEGLGLDKALGAQGDVGVPHFQLDTIMTRGMGGL</sequence>
<evidence type="ECO:0000313" key="2">
    <source>
        <dbReference type="EMBL" id="MBB4797692.1"/>
    </source>
</evidence>
<keyword evidence="3" id="KW-1185">Reference proteome</keyword>